<dbReference type="Proteomes" id="UP000278085">
    <property type="component" value="Unassembled WGS sequence"/>
</dbReference>
<keyword evidence="7" id="KW-0653">Protein transport</keyword>
<comment type="subcellular location">
    <subcellularLocation>
        <location evidence="1">Cell membrane</location>
        <topology evidence="1">Single-pass membrane protein</topology>
    </subcellularLocation>
</comment>
<evidence type="ECO:0000256" key="2">
    <source>
        <dbReference type="ARBA" id="ARBA00006742"/>
    </source>
</evidence>
<dbReference type="GO" id="GO:0005886">
    <property type="term" value="C:plasma membrane"/>
    <property type="evidence" value="ECO:0007669"/>
    <property type="project" value="UniProtKB-SubCell"/>
</dbReference>
<evidence type="ECO:0000256" key="8">
    <source>
        <dbReference type="ARBA" id="ARBA00022989"/>
    </source>
</evidence>
<dbReference type="PANTHER" id="PTHR33909:SF1">
    <property type="entry name" value="SEC TRANSLOCON ACCESSORY COMPLEX SUBUNIT YAJC"/>
    <property type="match status" value="1"/>
</dbReference>
<keyword evidence="9" id="KW-0811">Translocation</keyword>
<name>A0A430HPV6_9BURK</name>
<evidence type="ECO:0000256" key="4">
    <source>
        <dbReference type="ARBA" id="ARBA00022448"/>
    </source>
</evidence>
<evidence type="ECO:0000313" key="13">
    <source>
        <dbReference type="Proteomes" id="UP000278085"/>
    </source>
</evidence>
<dbReference type="EMBL" id="RXLQ01000004">
    <property type="protein sequence ID" value="RSZ59550.1"/>
    <property type="molecule type" value="Genomic_DNA"/>
</dbReference>
<dbReference type="PANTHER" id="PTHR33909">
    <property type="entry name" value="SEC TRANSLOCON ACCESSORY COMPLEX SUBUNIT YAJC"/>
    <property type="match status" value="1"/>
</dbReference>
<protein>
    <recommendedName>
        <fullName evidence="3">Sec translocon accessory complex subunit YajC</fullName>
    </recommendedName>
</protein>
<evidence type="ECO:0000256" key="7">
    <source>
        <dbReference type="ARBA" id="ARBA00022927"/>
    </source>
</evidence>
<accession>A0A430HPV6</accession>
<dbReference type="Pfam" id="PF02699">
    <property type="entry name" value="YajC"/>
    <property type="match status" value="1"/>
</dbReference>
<feature type="transmembrane region" description="Helical" evidence="11">
    <location>
        <begin position="20"/>
        <end position="39"/>
    </location>
</feature>
<keyword evidence="10 11" id="KW-0472">Membrane</keyword>
<keyword evidence="6 11" id="KW-0812">Transmembrane</keyword>
<dbReference type="GO" id="GO:0015031">
    <property type="term" value="P:protein transport"/>
    <property type="evidence" value="ECO:0007669"/>
    <property type="project" value="UniProtKB-KW"/>
</dbReference>
<evidence type="ECO:0000256" key="3">
    <source>
        <dbReference type="ARBA" id="ARBA00014962"/>
    </source>
</evidence>
<keyword evidence="4" id="KW-0813">Transport</keyword>
<proteinExistence type="inferred from homology"/>
<keyword evidence="13" id="KW-1185">Reference proteome</keyword>
<evidence type="ECO:0000256" key="11">
    <source>
        <dbReference type="SAM" id="Phobius"/>
    </source>
</evidence>
<sequence length="111" mass="12025">MFISNAYAQAAPAAADTSLMGNLSTFLPLILMFVVMYFLMIRPQQKRAKEQKTMMDALAKGDEVVTAGGILGKVVKVNESYVTIDISANTPIVVQKSSITTLLPKDTLKSL</sequence>
<evidence type="ECO:0000256" key="1">
    <source>
        <dbReference type="ARBA" id="ARBA00004162"/>
    </source>
</evidence>
<dbReference type="RefSeq" id="WP_126073921.1">
    <property type="nucleotide sequence ID" value="NZ_CP051166.1"/>
</dbReference>
<comment type="similarity">
    <text evidence="2">Belongs to the YajC family.</text>
</comment>
<dbReference type="PRINTS" id="PR01853">
    <property type="entry name" value="YAJCTRNLCASE"/>
</dbReference>
<dbReference type="SMART" id="SM01323">
    <property type="entry name" value="YajC"/>
    <property type="match status" value="1"/>
</dbReference>
<dbReference type="OrthoDB" id="9811406at2"/>
<reference evidence="12 13" key="1">
    <citation type="submission" date="2018-12" db="EMBL/GenBank/DDBJ databases">
        <authorList>
            <person name="Yang E."/>
        </authorList>
    </citation>
    <scope>NUCLEOTIDE SEQUENCE [LARGE SCALE GENOMIC DNA]</scope>
    <source>
        <strain evidence="12 13">SOD</strain>
    </source>
</reference>
<comment type="caution">
    <text evidence="12">The sequence shown here is derived from an EMBL/GenBank/DDBJ whole genome shotgun (WGS) entry which is preliminary data.</text>
</comment>
<dbReference type="AlphaFoldDB" id="A0A430HPV6"/>
<gene>
    <name evidence="12" type="primary">yajC</name>
    <name evidence="12" type="ORF">EJB06_10390</name>
</gene>
<evidence type="ECO:0000313" key="12">
    <source>
        <dbReference type="EMBL" id="RSZ59550.1"/>
    </source>
</evidence>
<dbReference type="InterPro" id="IPR003849">
    <property type="entry name" value="Preprotein_translocase_YajC"/>
</dbReference>
<keyword evidence="8 11" id="KW-1133">Transmembrane helix</keyword>
<evidence type="ECO:0000256" key="9">
    <source>
        <dbReference type="ARBA" id="ARBA00023010"/>
    </source>
</evidence>
<evidence type="ECO:0000256" key="5">
    <source>
        <dbReference type="ARBA" id="ARBA00022475"/>
    </source>
</evidence>
<dbReference type="NCBIfam" id="TIGR00739">
    <property type="entry name" value="yajC"/>
    <property type="match status" value="1"/>
</dbReference>
<evidence type="ECO:0000256" key="10">
    <source>
        <dbReference type="ARBA" id="ARBA00023136"/>
    </source>
</evidence>
<evidence type="ECO:0000256" key="6">
    <source>
        <dbReference type="ARBA" id="ARBA00022692"/>
    </source>
</evidence>
<keyword evidence="5" id="KW-1003">Cell membrane</keyword>
<organism evidence="12 13">
    <name type="scientific">Massilia atriviolacea</name>
    <dbReference type="NCBI Taxonomy" id="2495579"/>
    <lineage>
        <taxon>Bacteria</taxon>
        <taxon>Pseudomonadati</taxon>
        <taxon>Pseudomonadota</taxon>
        <taxon>Betaproteobacteria</taxon>
        <taxon>Burkholderiales</taxon>
        <taxon>Oxalobacteraceae</taxon>
        <taxon>Telluria group</taxon>
        <taxon>Massilia</taxon>
    </lineage>
</organism>